<protein>
    <submittedName>
        <fullName evidence="1">Uncharacterized protein</fullName>
    </submittedName>
</protein>
<dbReference type="HOGENOM" id="CLU_1988560_0_0_7"/>
<reference evidence="1 2" key="1">
    <citation type="journal article" date="2014" name="Nature">
        <title>An environmental bacterial taxon with a large and distinct metabolic repertoire.</title>
        <authorList>
            <person name="Wilson M.C."/>
            <person name="Mori T."/>
            <person name="Ruckert C."/>
            <person name="Uria A.R."/>
            <person name="Helf M.J."/>
            <person name="Takada K."/>
            <person name="Gernert C."/>
            <person name="Steffens U.A."/>
            <person name="Heycke N."/>
            <person name="Schmitt S."/>
            <person name="Rinke C."/>
            <person name="Helfrich E.J."/>
            <person name="Brachmann A.O."/>
            <person name="Gurgui C."/>
            <person name="Wakimoto T."/>
            <person name="Kracht M."/>
            <person name="Crusemann M."/>
            <person name="Hentschel U."/>
            <person name="Abe I."/>
            <person name="Matsunaga S."/>
            <person name="Kalinowski J."/>
            <person name="Takeyama H."/>
            <person name="Piel J."/>
        </authorList>
    </citation>
    <scope>NUCLEOTIDE SEQUENCE [LARGE SCALE GENOMIC DNA]</scope>
    <source>
        <strain evidence="2">TSY2</strain>
    </source>
</reference>
<organism evidence="1 2">
    <name type="scientific">Candidatus Entotheonella gemina</name>
    <dbReference type="NCBI Taxonomy" id="1429439"/>
    <lineage>
        <taxon>Bacteria</taxon>
        <taxon>Pseudomonadati</taxon>
        <taxon>Nitrospinota/Tectimicrobiota group</taxon>
        <taxon>Candidatus Tectimicrobiota</taxon>
        <taxon>Candidatus Entotheonellia</taxon>
        <taxon>Candidatus Entotheonellales</taxon>
        <taxon>Candidatus Entotheonellaceae</taxon>
        <taxon>Candidatus Entotheonella</taxon>
    </lineage>
</organism>
<sequence length="125" mass="14183">MKNRVLVVVRNSYIFAPQKGFRGFARIATRLTPSWTSTLEVATISLKTHDGSEEPIIMRNGSVLFRHVRQLALMLISLRVDAVCYLGGACFQARPWPLKISFYVNSWPCTKNVRSNPGVPPMRFE</sequence>
<dbReference type="Proteomes" id="UP000019140">
    <property type="component" value="Unassembled WGS sequence"/>
</dbReference>
<evidence type="ECO:0000313" key="2">
    <source>
        <dbReference type="Proteomes" id="UP000019140"/>
    </source>
</evidence>
<comment type="caution">
    <text evidence="1">The sequence shown here is derived from an EMBL/GenBank/DDBJ whole genome shotgun (WGS) entry which is preliminary data.</text>
</comment>
<gene>
    <name evidence="1" type="ORF">ETSY2_22730</name>
</gene>
<accession>W4M5L4</accession>
<keyword evidence="2" id="KW-1185">Reference proteome</keyword>
<dbReference type="AlphaFoldDB" id="W4M5L4"/>
<name>W4M5L4_9BACT</name>
<proteinExistence type="predicted"/>
<dbReference type="EMBL" id="AZHX01000947">
    <property type="protein sequence ID" value="ETX05468.1"/>
    <property type="molecule type" value="Genomic_DNA"/>
</dbReference>
<evidence type="ECO:0000313" key="1">
    <source>
        <dbReference type="EMBL" id="ETX05468.1"/>
    </source>
</evidence>